<organism evidence="1">
    <name type="scientific">Arundo donax</name>
    <name type="common">Giant reed</name>
    <name type="synonym">Donax arundinaceus</name>
    <dbReference type="NCBI Taxonomy" id="35708"/>
    <lineage>
        <taxon>Eukaryota</taxon>
        <taxon>Viridiplantae</taxon>
        <taxon>Streptophyta</taxon>
        <taxon>Embryophyta</taxon>
        <taxon>Tracheophyta</taxon>
        <taxon>Spermatophyta</taxon>
        <taxon>Magnoliopsida</taxon>
        <taxon>Liliopsida</taxon>
        <taxon>Poales</taxon>
        <taxon>Poaceae</taxon>
        <taxon>PACMAD clade</taxon>
        <taxon>Arundinoideae</taxon>
        <taxon>Arundineae</taxon>
        <taxon>Arundo</taxon>
    </lineage>
</organism>
<sequence length="41" mass="4848">MFPFLCPSCIHHYHSNQKEEPALNLKWAITYSYTNEVSFIS</sequence>
<reference evidence="1" key="2">
    <citation type="journal article" date="2015" name="Data Brief">
        <title>Shoot transcriptome of the giant reed, Arundo donax.</title>
        <authorList>
            <person name="Barrero R.A."/>
            <person name="Guerrero F.D."/>
            <person name="Moolhuijzen P."/>
            <person name="Goolsby J.A."/>
            <person name="Tidwell J."/>
            <person name="Bellgard S.E."/>
            <person name="Bellgard M.I."/>
        </authorList>
    </citation>
    <scope>NUCLEOTIDE SEQUENCE</scope>
    <source>
        <tissue evidence="1">Shoot tissue taken approximately 20 cm above the soil surface</tissue>
    </source>
</reference>
<dbReference type="EMBL" id="GBRH01197694">
    <property type="protein sequence ID" value="JAE00202.1"/>
    <property type="molecule type" value="Transcribed_RNA"/>
</dbReference>
<proteinExistence type="predicted"/>
<accession>A0A0A9EJD8</accession>
<protein>
    <submittedName>
        <fullName evidence="1">Uncharacterized protein</fullName>
    </submittedName>
</protein>
<dbReference type="AlphaFoldDB" id="A0A0A9EJD8"/>
<name>A0A0A9EJD8_ARUDO</name>
<reference evidence="1" key="1">
    <citation type="submission" date="2014-09" db="EMBL/GenBank/DDBJ databases">
        <authorList>
            <person name="Magalhaes I.L.F."/>
            <person name="Oliveira U."/>
            <person name="Santos F.R."/>
            <person name="Vidigal T.H.D.A."/>
            <person name="Brescovit A.D."/>
            <person name="Santos A.J."/>
        </authorList>
    </citation>
    <scope>NUCLEOTIDE SEQUENCE</scope>
    <source>
        <tissue evidence="1">Shoot tissue taken approximately 20 cm above the soil surface</tissue>
    </source>
</reference>
<evidence type="ECO:0000313" key="1">
    <source>
        <dbReference type="EMBL" id="JAE00202.1"/>
    </source>
</evidence>